<sequence length="157" mass="16465">MSVVNNLSEVLRHKSNAPTPVHAAAQPKAAKFKPATSNAPSASSSNPLRKQASTTLPSFSTPGFGKSKSSGSHSRSSFPEAINISSDSATPSPGIKRSSSDSHISSDVQPSPKRFKSEKENRYPPPSSARVPDTGKGKSRPPARSNLDPDENGNKTS</sequence>
<feature type="region of interest" description="Disordered" evidence="1">
    <location>
        <begin position="1"/>
        <end position="157"/>
    </location>
</feature>
<feature type="compositionally biased region" description="Low complexity" evidence="1">
    <location>
        <begin position="23"/>
        <end position="47"/>
    </location>
</feature>
<keyword evidence="3" id="KW-1185">Reference proteome</keyword>
<reference evidence="2" key="1">
    <citation type="submission" date="2023-03" db="EMBL/GenBank/DDBJ databases">
        <title>Massive genome expansion in bonnet fungi (Mycena s.s.) driven by repeated elements and novel gene families across ecological guilds.</title>
        <authorList>
            <consortium name="Lawrence Berkeley National Laboratory"/>
            <person name="Harder C.B."/>
            <person name="Miyauchi S."/>
            <person name="Viragh M."/>
            <person name="Kuo A."/>
            <person name="Thoen E."/>
            <person name="Andreopoulos B."/>
            <person name="Lu D."/>
            <person name="Skrede I."/>
            <person name="Drula E."/>
            <person name="Henrissat B."/>
            <person name="Morin E."/>
            <person name="Kohler A."/>
            <person name="Barry K."/>
            <person name="LaButti K."/>
            <person name="Morin E."/>
            <person name="Salamov A."/>
            <person name="Lipzen A."/>
            <person name="Mereny Z."/>
            <person name="Hegedus B."/>
            <person name="Baldrian P."/>
            <person name="Stursova M."/>
            <person name="Weitz H."/>
            <person name="Taylor A."/>
            <person name="Grigoriev I.V."/>
            <person name="Nagy L.G."/>
            <person name="Martin F."/>
            <person name="Kauserud H."/>
        </authorList>
    </citation>
    <scope>NUCLEOTIDE SEQUENCE</scope>
    <source>
        <strain evidence="2">CBHHK173m</strain>
    </source>
</reference>
<protein>
    <submittedName>
        <fullName evidence="2">Uncharacterized protein</fullName>
    </submittedName>
</protein>
<name>A0AAD6XI55_9AGAR</name>
<evidence type="ECO:0000256" key="1">
    <source>
        <dbReference type="SAM" id="MobiDB-lite"/>
    </source>
</evidence>
<organism evidence="2 3">
    <name type="scientific">Mycena belliarum</name>
    <dbReference type="NCBI Taxonomy" id="1033014"/>
    <lineage>
        <taxon>Eukaryota</taxon>
        <taxon>Fungi</taxon>
        <taxon>Dikarya</taxon>
        <taxon>Basidiomycota</taxon>
        <taxon>Agaricomycotina</taxon>
        <taxon>Agaricomycetes</taxon>
        <taxon>Agaricomycetidae</taxon>
        <taxon>Agaricales</taxon>
        <taxon>Marasmiineae</taxon>
        <taxon>Mycenaceae</taxon>
        <taxon>Mycena</taxon>
    </lineage>
</organism>
<dbReference type="AlphaFoldDB" id="A0AAD6XI55"/>
<accession>A0AAD6XI55</accession>
<gene>
    <name evidence="2" type="ORF">B0H15DRAFT_115266</name>
</gene>
<dbReference type="Proteomes" id="UP001222325">
    <property type="component" value="Unassembled WGS sequence"/>
</dbReference>
<evidence type="ECO:0000313" key="3">
    <source>
        <dbReference type="Proteomes" id="UP001222325"/>
    </source>
</evidence>
<proteinExistence type="predicted"/>
<evidence type="ECO:0000313" key="2">
    <source>
        <dbReference type="EMBL" id="KAJ7070336.1"/>
    </source>
</evidence>
<comment type="caution">
    <text evidence="2">The sequence shown here is derived from an EMBL/GenBank/DDBJ whole genome shotgun (WGS) entry which is preliminary data.</text>
</comment>
<feature type="compositionally biased region" description="Low complexity" evidence="1">
    <location>
        <begin position="58"/>
        <end position="78"/>
    </location>
</feature>
<dbReference type="EMBL" id="JARJCN010000131">
    <property type="protein sequence ID" value="KAJ7070336.1"/>
    <property type="molecule type" value="Genomic_DNA"/>
</dbReference>